<dbReference type="Proteomes" id="UP000815677">
    <property type="component" value="Unassembled WGS sequence"/>
</dbReference>
<organism evidence="1 2">
    <name type="scientific">Mycena chlorophos</name>
    <name type="common">Agaric fungus</name>
    <name type="synonym">Agaricus chlorophos</name>
    <dbReference type="NCBI Taxonomy" id="658473"/>
    <lineage>
        <taxon>Eukaryota</taxon>
        <taxon>Fungi</taxon>
        <taxon>Dikarya</taxon>
        <taxon>Basidiomycota</taxon>
        <taxon>Agaricomycotina</taxon>
        <taxon>Agaricomycetes</taxon>
        <taxon>Agaricomycetidae</taxon>
        <taxon>Agaricales</taxon>
        <taxon>Marasmiineae</taxon>
        <taxon>Mycenaceae</taxon>
        <taxon>Mycena</taxon>
    </lineage>
</organism>
<proteinExistence type="predicted"/>
<gene>
    <name evidence="1" type="ORF">MCHLO_00419</name>
</gene>
<sequence>MRTAWDPGADLGTQPTPEISWAALLPLLGRRKTTKSLPSARADCVLMTHLLTIRCLSPPLAFSPHLRRWIPAPWPSAGGESGPRRSPYPPGAHCRPRRAVCVTAGTLGFVDISSAPTLPIAEYSTSPWGNKLYAFVAARARSLGRPYERRCIGYGDHPGRVVHRAERRYLLRRARMALRSPASPLPATPSRHHHPPRLASQLPPRHSLLHVHARLHGQDRHPHARILHPHHVVPTSPPTRLSSRTPLTAAATPEHARKFAAQESECVTKKANALPTLTICLLCTLYCCTIPIAMHSMSANYCASMQ</sequence>
<evidence type="ECO:0000313" key="1">
    <source>
        <dbReference type="EMBL" id="GAT42716.1"/>
    </source>
</evidence>
<name>A0ABQ0KYX0_MYCCL</name>
<reference evidence="1" key="1">
    <citation type="submission" date="2014-09" db="EMBL/GenBank/DDBJ databases">
        <title>Genome sequence of the luminous mushroom Mycena chlorophos for searching fungal bioluminescence genes.</title>
        <authorList>
            <person name="Tanaka Y."/>
            <person name="Kasuga D."/>
            <person name="Oba Y."/>
            <person name="Hase S."/>
            <person name="Sato K."/>
            <person name="Oba Y."/>
            <person name="Sakakibara Y."/>
        </authorList>
    </citation>
    <scope>NUCLEOTIDE SEQUENCE</scope>
</reference>
<dbReference type="EMBL" id="DF838214">
    <property type="protein sequence ID" value="GAT42716.1"/>
    <property type="molecule type" value="Genomic_DNA"/>
</dbReference>
<evidence type="ECO:0000313" key="2">
    <source>
        <dbReference type="Proteomes" id="UP000815677"/>
    </source>
</evidence>
<keyword evidence="2" id="KW-1185">Reference proteome</keyword>
<accession>A0ABQ0KYX0</accession>
<protein>
    <submittedName>
        <fullName evidence="1">Uncharacterized protein</fullName>
    </submittedName>
</protein>